<dbReference type="SUPFAM" id="SSF143011">
    <property type="entry name" value="RelE-like"/>
    <property type="match status" value="1"/>
</dbReference>
<proteinExistence type="predicted"/>
<comment type="caution">
    <text evidence="2">The sequence shown here is derived from an EMBL/GenBank/DDBJ whole genome shotgun (WGS) entry which is preliminary data.</text>
</comment>
<dbReference type="InterPro" id="IPR007712">
    <property type="entry name" value="RelE/ParE_toxin"/>
</dbReference>
<dbReference type="Proteomes" id="UP000177943">
    <property type="component" value="Unassembled WGS sequence"/>
</dbReference>
<dbReference type="EMBL" id="MHRP01000043">
    <property type="protein sequence ID" value="OHA25798.1"/>
    <property type="molecule type" value="Genomic_DNA"/>
</dbReference>
<dbReference type="InterPro" id="IPR035093">
    <property type="entry name" value="RelE/ParE_toxin_dom_sf"/>
</dbReference>
<evidence type="ECO:0000313" key="2">
    <source>
        <dbReference type="EMBL" id="OHA25798.1"/>
    </source>
</evidence>
<dbReference type="Pfam" id="PF15738">
    <property type="entry name" value="YafQ_toxin"/>
    <property type="match status" value="1"/>
</dbReference>
<dbReference type="Gene3D" id="3.30.2310.20">
    <property type="entry name" value="RelE-like"/>
    <property type="match status" value="1"/>
</dbReference>
<organism evidence="2 3">
    <name type="scientific">Candidatus Taylorbacteria bacterium RIFCSPHIGHO2_02_FULL_45_35</name>
    <dbReference type="NCBI Taxonomy" id="1802311"/>
    <lineage>
        <taxon>Bacteria</taxon>
        <taxon>Candidatus Tayloriibacteriota</taxon>
    </lineage>
</organism>
<accession>A0A1G2MPJ9</accession>
<dbReference type="AlphaFoldDB" id="A0A1G2MPJ9"/>
<evidence type="ECO:0008006" key="4">
    <source>
        <dbReference type="Google" id="ProtNLM"/>
    </source>
</evidence>
<reference evidence="2 3" key="1">
    <citation type="journal article" date="2016" name="Nat. Commun.">
        <title>Thousands of microbial genomes shed light on interconnected biogeochemical processes in an aquifer system.</title>
        <authorList>
            <person name="Anantharaman K."/>
            <person name="Brown C.T."/>
            <person name="Hug L.A."/>
            <person name="Sharon I."/>
            <person name="Castelle C.J."/>
            <person name="Probst A.J."/>
            <person name="Thomas B.C."/>
            <person name="Singh A."/>
            <person name="Wilkins M.J."/>
            <person name="Karaoz U."/>
            <person name="Brodie E.L."/>
            <person name="Williams K.H."/>
            <person name="Hubbard S.S."/>
            <person name="Banfield J.F."/>
        </authorList>
    </citation>
    <scope>NUCLEOTIDE SEQUENCE [LARGE SCALE GENOMIC DNA]</scope>
</reference>
<evidence type="ECO:0000256" key="1">
    <source>
        <dbReference type="ARBA" id="ARBA00022649"/>
    </source>
</evidence>
<dbReference type="NCBIfam" id="TIGR02385">
    <property type="entry name" value="RelE_StbE"/>
    <property type="match status" value="1"/>
</dbReference>
<gene>
    <name evidence="2" type="ORF">A3D56_00895</name>
</gene>
<dbReference type="InterPro" id="IPR004386">
    <property type="entry name" value="Toxin_YafQ-like"/>
</dbReference>
<sequence length="90" mass="10594">MRKLVVIFHSSFKKQYKKLRAGERERCDARLLLFEQNSFHPLLDNHPLIGEYAGFWSINIGGDLRAVYEFVDIDTVRFVDVYTHSNLYGK</sequence>
<evidence type="ECO:0000313" key="3">
    <source>
        <dbReference type="Proteomes" id="UP000177943"/>
    </source>
</evidence>
<keyword evidence="1" id="KW-1277">Toxin-antitoxin system</keyword>
<protein>
    <recommendedName>
        <fullName evidence="4">Addiction module toxin RelE</fullName>
    </recommendedName>
</protein>
<name>A0A1G2MPJ9_9BACT</name>